<dbReference type="Pfam" id="PF04828">
    <property type="entry name" value="GFA"/>
    <property type="match status" value="1"/>
</dbReference>
<evidence type="ECO:0000313" key="7">
    <source>
        <dbReference type="Proteomes" id="UP000322110"/>
    </source>
</evidence>
<evidence type="ECO:0000256" key="2">
    <source>
        <dbReference type="ARBA" id="ARBA00022723"/>
    </source>
</evidence>
<dbReference type="InterPro" id="IPR011057">
    <property type="entry name" value="Mss4-like_sf"/>
</dbReference>
<keyword evidence="4" id="KW-0456">Lyase</keyword>
<keyword evidence="7" id="KW-1185">Reference proteome</keyword>
<gene>
    <name evidence="6" type="ORF">F0Q34_11460</name>
</gene>
<evidence type="ECO:0000256" key="4">
    <source>
        <dbReference type="ARBA" id="ARBA00023239"/>
    </source>
</evidence>
<dbReference type="OrthoDB" id="9807246at2"/>
<dbReference type="Gene3D" id="3.90.1590.10">
    <property type="entry name" value="glutathione-dependent formaldehyde- activating enzyme (gfa)"/>
    <property type="match status" value="1"/>
</dbReference>
<organism evidence="6 7">
    <name type="scientific">Teichococcus oryzae</name>
    <dbReference type="NCBI Taxonomy" id="1608942"/>
    <lineage>
        <taxon>Bacteria</taxon>
        <taxon>Pseudomonadati</taxon>
        <taxon>Pseudomonadota</taxon>
        <taxon>Alphaproteobacteria</taxon>
        <taxon>Acetobacterales</taxon>
        <taxon>Roseomonadaceae</taxon>
        <taxon>Roseomonas</taxon>
    </lineage>
</organism>
<dbReference type="EMBL" id="VUKA01000004">
    <property type="protein sequence ID" value="KAA2213316.1"/>
    <property type="molecule type" value="Genomic_DNA"/>
</dbReference>
<dbReference type="GO" id="GO:0016846">
    <property type="term" value="F:carbon-sulfur lyase activity"/>
    <property type="evidence" value="ECO:0007669"/>
    <property type="project" value="InterPro"/>
</dbReference>
<dbReference type="GO" id="GO:0046872">
    <property type="term" value="F:metal ion binding"/>
    <property type="evidence" value="ECO:0007669"/>
    <property type="project" value="UniProtKB-KW"/>
</dbReference>
<keyword evidence="2" id="KW-0479">Metal-binding</keyword>
<dbReference type="SUPFAM" id="SSF51316">
    <property type="entry name" value="Mss4-like"/>
    <property type="match status" value="1"/>
</dbReference>
<evidence type="ECO:0000256" key="3">
    <source>
        <dbReference type="ARBA" id="ARBA00022833"/>
    </source>
</evidence>
<dbReference type="PROSITE" id="PS51891">
    <property type="entry name" value="CENP_V_GFA"/>
    <property type="match status" value="1"/>
</dbReference>
<evidence type="ECO:0000259" key="5">
    <source>
        <dbReference type="PROSITE" id="PS51891"/>
    </source>
</evidence>
<accession>A0A5B2TFN6</accession>
<protein>
    <submittedName>
        <fullName evidence="6">GFA family protein</fullName>
    </submittedName>
</protein>
<keyword evidence="3" id="KW-0862">Zinc</keyword>
<evidence type="ECO:0000313" key="6">
    <source>
        <dbReference type="EMBL" id="KAA2213316.1"/>
    </source>
</evidence>
<evidence type="ECO:0000256" key="1">
    <source>
        <dbReference type="ARBA" id="ARBA00005495"/>
    </source>
</evidence>
<dbReference type="PANTHER" id="PTHR33337:SF40">
    <property type="entry name" value="CENP-V_GFA DOMAIN-CONTAINING PROTEIN-RELATED"/>
    <property type="match status" value="1"/>
</dbReference>
<comment type="similarity">
    <text evidence="1">Belongs to the Gfa family.</text>
</comment>
<dbReference type="InterPro" id="IPR006913">
    <property type="entry name" value="CENP-V/GFA"/>
</dbReference>
<comment type="caution">
    <text evidence="6">The sequence shown here is derived from an EMBL/GenBank/DDBJ whole genome shotgun (WGS) entry which is preliminary data.</text>
</comment>
<dbReference type="AlphaFoldDB" id="A0A5B2TFN6"/>
<dbReference type="Proteomes" id="UP000322110">
    <property type="component" value="Unassembled WGS sequence"/>
</dbReference>
<dbReference type="PANTHER" id="PTHR33337">
    <property type="entry name" value="GFA DOMAIN-CONTAINING PROTEIN"/>
    <property type="match status" value="1"/>
</dbReference>
<name>A0A5B2TFN6_9PROT</name>
<sequence length="135" mass="14449">MRFRFDHAPLAVRSCWCRDCQYLACGNASVNAFFRRAGLSMEGAPAVYVSHAASGNTMRRSFCPHCGTHLFSEAEARPETVVVRVGTLDDREVGRPASIIWTGSAPGWAELDPAVPHCEGQPAIPPVPPSPSAAG</sequence>
<proteinExistence type="inferred from homology"/>
<feature type="domain" description="CENP-V/GFA" evidence="5">
    <location>
        <begin position="1"/>
        <end position="102"/>
    </location>
</feature>
<reference evidence="6 7" key="1">
    <citation type="journal article" date="2015" name="Int. J. Syst. Evol. Microbiol.">
        <title>Roseomonas oryzae sp. nov., isolated from paddy rhizosphere soil.</title>
        <authorList>
            <person name="Ramaprasad E.V."/>
            <person name="Sasikala Ch."/>
            <person name="Ramana Ch.V."/>
        </authorList>
    </citation>
    <scope>NUCLEOTIDE SEQUENCE [LARGE SCALE GENOMIC DNA]</scope>
    <source>
        <strain evidence="6 7">KCTC 42542</strain>
    </source>
</reference>